<name>A0A2W4CR89_9HYPH</name>
<comment type="caution">
    <text evidence="1">The sequence shown here is derived from an EMBL/GenBank/DDBJ whole genome shotgun (WGS) entry which is preliminary data.</text>
</comment>
<dbReference type="Proteomes" id="UP000248925">
    <property type="component" value="Unassembled WGS sequence"/>
</dbReference>
<keyword evidence="2" id="KW-1185">Reference proteome</keyword>
<dbReference type="EMBL" id="PCDP01000028">
    <property type="protein sequence ID" value="PZM15039.1"/>
    <property type="molecule type" value="Genomic_DNA"/>
</dbReference>
<evidence type="ECO:0000313" key="2">
    <source>
        <dbReference type="Proteomes" id="UP000248925"/>
    </source>
</evidence>
<gene>
    <name evidence="1" type="ORF">CPY51_08305</name>
</gene>
<protein>
    <submittedName>
        <fullName evidence="1">Uncharacterized protein</fullName>
    </submittedName>
</protein>
<dbReference type="AlphaFoldDB" id="A0A2W4CR89"/>
<organism evidence="1 2">
    <name type="scientific">Rhizobium tubonense</name>
    <dbReference type="NCBI Taxonomy" id="484088"/>
    <lineage>
        <taxon>Bacteria</taxon>
        <taxon>Pseudomonadati</taxon>
        <taxon>Pseudomonadota</taxon>
        <taxon>Alphaproteobacteria</taxon>
        <taxon>Hyphomicrobiales</taxon>
        <taxon>Rhizobiaceae</taxon>
        <taxon>Rhizobium/Agrobacterium group</taxon>
        <taxon>Rhizobium</taxon>
    </lineage>
</organism>
<reference evidence="1 2" key="1">
    <citation type="journal article" date="2018" name="Sci. Rep.">
        <title>Rhizobium tumorigenes sp. nov., a novel plant tumorigenic bacterium isolated from cane gall tumors on thornless blackberry.</title>
        <authorList>
            <person name="Kuzmanovi N."/>
            <person name="Smalla K."/>
            <person name="Gronow S."/>
            <person name="PuBawska J."/>
        </authorList>
    </citation>
    <scope>NUCLEOTIDE SEQUENCE [LARGE SCALE GENOMIC DNA]</scope>
    <source>
        <strain evidence="1 2">CCBAU 85046</strain>
    </source>
</reference>
<dbReference type="Gene3D" id="1.10.357.10">
    <property type="entry name" value="Tetracycline Repressor, domain 2"/>
    <property type="match status" value="1"/>
</dbReference>
<sequence length="92" mass="10055">MSHLIDFIALKCHPGPALHSATTPIRRFRISFSANLPWRFTACSKPRRSGAIRDDVEAGDLLNAGMRPATPSIDGDTAQARRMVALLVDGLR</sequence>
<proteinExistence type="predicted"/>
<evidence type="ECO:0000313" key="1">
    <source>
        <dbReference type="EMBL" id="PZM15039.1"/>
    </source>
</evidence>
<accession>A0A2W4CR89</accession>